<name>A0A382GTQ5_9ZZZZ</name>
<accession>A0A382GTQ5</accession>
<dbReference type="EMBL" id="UINC01057187">
    <property type="protein sequence ID" value="SVB78077.1"/>
    <property type="molecule type" value="Genomic_DNA"/>
</dbReference>
<dbReference type="Gene3D" id="2.60.40.4070">
    <property type="match status" value="1"/>
</dbReference>
<evidence type="ECO:0000313" key="2">
    <source>
        <dbReference type="EMBL" id="SVB78077.1"/>
    </source>
</evidence>
<dbReference type="NCBIfam" id="TIGR04183">
    <property type="entry name" value="Por_Secre_tail"/>
    <property type="match status" value="1"/>
</dbReference>
<dbReference type="Pfam" id="PF18962">
    <property type="entry name" value="Por_Secre_tail"/>
    <property type="match status" value="1"/>
</dbReference>
<protein>
    <recommendedName>
        <fullName evidence="1">Secretion system C-terminal sorting domain-containing protein</fullName>
    </recommendedName>
</protein>
<feature type="domain" description="Secretion system C-terminal sorting" evidence="1">
    <location>
        <begin position="114"/>
        <end position="190"/>
    </location>
</feature>
<evidence type="ECO:0000259" key="1">
    <source>
        <dbReference type="Pfam" id="PF18962"/>
    </source>
</evidence>
<sequence length="193" mass="21771">MILLGAGFDWGQPYNCSQWSNKFDLTYPILDDLGSNLFYEFAWDGSSQTGNQYYIPMNIIIDHNMVLRYRKYGFSEEGIKTTIEELIEKMKSASIIAEEKLNMYPSSITLHAAYPNPFNPWTNISFTLAEETVTDIVIFNSLGSEVAKLASGELFDSGSHTLRWNAEDVPSGVYLIRLETPQTSATTKAILIK</sequence>
<proteinExistence type="predicted"/>
<organism evidence="2">
    <name type="scientific">marine metagenome</name>
    <dbReference type="NCBI Taxonomy" id="408172"/>
    <lineage>
        <taxon>unclassified sequences</taxon>
        <taxon>metagenomes</taxon>
        <taxon>ecological metagenomes</taxon>
    </lineage>
</organism>
<dbReference type="AlphaFoldDB" id="A0A382GTQ5"/>
<dbReference type="InterPro" id="IPR026444">
    <property type="entry name" value="Secre_tail"/>
</dbReference>
<dbReference type="Gene3D" id="3.40.30.10">
    <property type="entry name" value="Glutaredoxin"/>
    <property type="match status" value="1"/>
</dbReference>
<gene>
    <name evidence="2" type="ORF">METZ01_LOCUS230931</name>
</gene>
<reference evidence="2" key="1">
    <citation type="submission" date="2018-05" db="EMBL/GenBank/DDBJ databases">
        <authorList>
            <person name="Lanie J.A."/>
            <person name="Ng W.-L."/>
            <person name="Kazmierczak K.M."/>
            <person name="Andrzejewski T.M."/>
            <person name="Davidsen T.M."/>
            <person name="Wayne K.J."/>
            <person name="Tettelin H."/>
            <person name="Glass J.I."/>
            <person name="Rusch D."/>
            <person name="Podicherti R."/>
            <person name="Tsui H.-C.T."/>
            <person name="Winkler M.E."/>
        </authorList>
    </citation>
    <scope>NUCLEOTIDE SEQUENCE</scope>
</reference>